<dbReference type="RefSeq" id="WP_204700085.1">
    <property type="nucleotide sequence ID" value="NZ_JAFBDQ010000001.1"/>
</dbReference>
<evidence type="ECO:0000313" key="3">
    <source>
        <dbReference type="Proteomes" id="UP000774000"/>
    </source>
</evidence>
<organism evidence="2 3">
    <name type="scientific">Halanaerobacter jeridensis</name>
    <dbReference type="NCBI Taxonomy" id="706427"/>
    <lineage>
        <taxon>Bacteria</taxon>
        <taxon>Bacillati</taxon>
        <taxon>Bacillota</taxon>
        <taxon>Clostridia</taxon>
        <taxon>Halanaerobiales</taxon>
        <taxon>Halobacteroidaceae</taxon>
        <taxon>Halanaerobacter</taxon>
    </lineage>
</organism>
<sequence length="171" mass="19783">MEYGLFSLGILIVVISLFISYKQNNNSQDDYYLQSELLSEIRAVKDELEDKLDNIEGENFQQVFDQQREQNNANQNLNSTLDNIEDRIIELEEKIDRLESKMNYSLSNAVSSAANETQNKEEQAEVQEHQAYQKIKELVEQGLSLAEVAQKLDMGTREVRLIWKFNSRGEG</sequence>
<keyword evidence="3" id="KW-1185">Reference proteome</keyword>
<dbReference type="EMBL" id="JAFBDQ010000001">
    <property type="protein sequence ID" value="MBM7555367.1"/>
    <property type="molecule type" value="Genomic_DNA"/>
</dbReference>
<evidence type="ECO:0000313" key="2">
    <source>
        <dbReference type="EMBL" id="MBM7555367.1"/>
    </source>
</evidence>
<keyword evidence="1" id="KW-0175">Coiled coil</keyword>
<dbReference type="AlphaFoldDB" id="A0A939BNF0"/>
<proteinExistence type="predicted"/>
<accession>A0A939BNF0</accession>
<dbReference type="Proteomes" id="UP000774000">
    <property type="component" value="Unassembled WGS sequence"/>
</dbReference>
<feature type="coiled-coil region" evidence="1">
    <location>
        <begin position="34"/>
        <end position="108"/>
    </location>
</feature>
<reference evidence="2" key="1">
    <citation type="submission" date="2021-01" db="EMBL/GenBank/DDBJ databases">
        <title>Genomic Encyclopedia of Type Strains, Phase IV (KMG-IV): sequencing the most valuable type-strain genomes for metagenomic binning, comparative biology and taxonomic classification.</title>
        <authorList>
            <person name="Goeker M."/>
        </authorList>
    </citation>
    <scope>NUCLEOTIDE SEQUENCE</scope>
    <source>
        <strain evidence="2">DSM 23230</strain>
    </source>
</reference>
<evidence type="ECO:0000256" key="1">
    <source>
        <dbReference type="SAM" id="Coils"/>
    </source>
</evidence>
<gene>
    <name evidence="2" type="ORF">JOC47_000191</name>
</gene>
<name>A0A939BNF0_9FIRM</name>
<protein>
    <submittedName>
        <fullName evidence="2">Nuclease with TOPRIM domain</fullName>
    </submittedName>
</protein>
<comment type="caution">
    <text evidence="2">The sequence shown here is derived from an EMBL/GenBank/DDBJ whole genome shotgun (WGS) entry which is preliminary data.</text>
</comment>